<sequence length="77" mass="8059">MQGEGEGEMFTHRPEPCAKAGAQDGLHPPVAPVLSDAAPAARALPERLETPDCMALDSQSLMNCLTVTIQSSDTAHS</sequence>
<dbReference type="EMBL" id="SRLO01001386">
    <property type="protein sequence ID" value="TNN38292.1"/>
    <property type="molecule type" value="Genomic_DNA"/>
</dbReference>
<feature type="region of interest" description="Disordered" evidence="1">
    <location>
        <begin position="1"/>
        <end position="33"/>
    </location>
</feature>
<keyword evidence="3" id="KW-1185">Reference proteome</keyword>
<evidence type="ECO:0000256" key="1">
    <source>
        <dbReference type="SAM" id="MobiDB-lite"/>
    </source>
</evidence>
<comment type="caution">
    <text evidence="2">The sequence shown here is derived from an EMBL/GenBank/DDBJ whole genome shotgun (WGS) entry which is preliminary data.</text>
</comment>
<proteinExistence type="predicted"/>
<evidence type="ECO:0000313" key="3">
    <source>
        <dbReference type="Proteomes" id="UP000314294"/>
    </source>
</evidence>
<name>A0A4Z2FD36_9TELE</name>
<dbReference type="AlphaFoldDB" id="A0A4Z2FD36"/>
<protein>
    <submittedName>
        <fullName evidence="2">Uncharacterized protein</fullName>
    </submittedName>
</protein>
<evidence type="ECO:0000313" key="2">
    <source>
        <dbReference type="EMBL" id="TNN38292.1"/>
    </source>
</evidence>
<gene>
    <name evidence="2" type="ORF">EYF80_051547</name>
</gene>
<accession>A0A4Z2FD36</accession>
<reference evidence="2 3" key="1">
    <citation type="submission" date="2019-03" db="EMBL/GenBank/DDBJ databases">
        <title>First draft genome of Liparis tanakae, snailfish: a comprehensive survey of snailfish specific genes.</title>
        <authorList>
            <person name="Kim W."/>
            <person name="Song I."/>
            <person name="Jeong J.-H."/>
            <person name="Kim D."/>
            <person name="Kim S."/>
            <person name="Ryu S."/>
            <person name="Song J.Y."/>
            <person name="Lee S.K."/>
        </authorList>
    </citation>
    <scope>NUCLEOTIDE SEQUENCE [LARGE SCALE GENOMIC DNA]</scope>
    <source>
        <tissue evidence="2">Muscle</tissue>
    </source>
</reference>
<organism evidence="2 3">
    <name type="scientific">Liparis tanakae</name>
    <name type="common">Tanaka's snailfish</name>
    <dbReference type="NCBI Taxonomy" id="230148"/>
    <lineage>
        <taxon>Eukaryota</taxon>
        <taxon>Metazoa</taxon>
        <taxon>Chordata</taxon>
        <taxon>Craniata</taxon>
        <taxon>Vertebrata</taxon>
        <taxon>Euteleostomi</taxon>
        <taxon>Actinopterygii</taxon>
        <taxon>Neopterygii</taxon>
        <taxon>Teleostei</taxon>
        <taxon>Neoteleostei</taxon>
        <taxon>Acanthomorphata</taxon>
        <taxon>Eupercaria</taxon>
        <taxon>Perciformes</taxon>
        <taxon>Cottioidei</taxon>
        <taxon>Cottales</taxon>
        <taxon>Liparidae</taxon>
        <taxon>Liparis</taxon>
    </lineage>
</organism>
<dbReference type="Proteomes" id="UP000314294">
    <property type="component" value="Unassembled WGS sequence"/>
</dbReference>